<sequence length="1146" mass="133865">MEENTDNQGDILVSDQSSLFQFLHSIKLMIFEIVTILLKEEPLSFFWRAIILTITTIQISSFVFDPQLLGLWKNQVLMDVLSAILRYSRIVPLIEKSNFQVFQVVFYILIFFMLMIIFVIIYIGLSLKKKSIIIQWPISFLRISTEWICSFLYIPVFELFMEVFKCQSKGQQFFHMIFTEEVCYTGSYISFTLLGSLSMIIIFLYVSLMTFIYYECRLTTQDCYSKTTARGDLLVHIFKTILVITFTVFSDKSLEIVLIFIYVVFSTVLFDHFSFNLLYHHYYISKLITSQMAVFMWTSLMLLLAKIMYNYSFDGTIIVWIIGLPFIVLIVILRQEQNFDYILINSNNYEVLAQPMNQLTYLTKLVNLYHSHKGIAILIDGFLDYHRCLTSKEDTNTKRRVLKTTKFSKMLRQQGECEQVIMVIAVMQGMYYYGLQKFPNNTRLRILYALYLLDKMQTKQQALQELLNAELERPSFDEQFIIYRYKIIIENSLIERSDQNGKKGDNYEMVNELSVQTHLKQCRTNIEKSANLHLEFWSQLSEDAPDLGKLSEIGYKINIINQLAEEQWKKLQQNDSFIPSMMRLYAKFMIEILNDKDGGEEILMKLCDSNAKNAQNKTSGLIDLNSESKPTVFISAEEDSFGIISNINLAASGQLGYNKMEILNRNVKVLMPNMYSKYHDTFIESYLSSLESRILNIEKQFPGKNKLDYIVPLIAIIRHVPSLIHGLQFVAQFRVQKTVNLVCYMLVDSEGKIQNTTSTSINIFLVDQKRILKKKMTITDAVCDFYDKIKEIQMKNGFNTIAVDLKKKSKEFIVNIQAQEVQFRNLGFQGYYVRVEKVKNSQSNIQTENKDASSPKKFDPYQTLNPFTNRTYIKSIQKNFQMKYDPVNKQFLGNLLDGPPGQINEEIDQTIIIPDSSYYLKQAEEIIDNRTQQEKDDEIEANKPKYGFGIKTLRLFQGKVQDVEDIKRDEDVDDDEQNEDEQNQTKDGKQEIEEIEESSEIGTIFKNRQSFISFTQSEQFLQSSSVKTLRRISTLFMIILAILCLVNHFLSESEFSQCMERYQLLTIKFDNQEKKEANIKQQKDDIEEGLKNMQELQNYIQLNTFDMLPEHKELFSSDSVEMKFKEENTERTRAFDINEATSCNIP</sequence>
<feature type="transmembrane region" description="Helical" evidence="3">
    <location>
        <begin position="256"/>
        <end position="279"/>
    </location>
</feature>
<feature type="transmembrane region" description="Helical" evidence="3">
    <location>
        <begin position="20"/>
        <end position="38"/>
    </location>
</feature>
<evidence type="ECO:0000259" key="4">
    <source>
        <dbReference type="Pfam" id="PF25474"/>
    </source>
</evidence>
<dbReference type="OrthoDB" id="312120at2759"/>
<evidence type="ECO:0000313" key="5">
    <source>
        <dbReference type="EMBL" id="EGR33447.1"/>
    </source>
</evidence>
<evidence type="ECO:0000256" key="3">
    <source>
        <dbReference type="SAM" id="Phobius"/>
    </source>
</evidence>
<dbReference type="RefSeq" id="XP_004037433.1">
    <property type="nucleotide sequence ID" value="XM_004037385.1"/>
</dbReference>
<protein>
    <submittedName>
        <fullName evidence="5">PAS domain S-box family protein</fullName>
        <ecNumber evidence="5">1.6.5.3</ecNumber>
        <ecNumber evidence="5">2.7.13.3</ecNumber>
    </submittedName>
</protein>
<keyword evidence="3" id="KW-1133">Transmembrane helix</keyword>
<dbReference type="Pfam" id="PF25474">
    <property type="entry name" value="TPR_TmcB"/>
    <property type="match status" value="1"/>
</dbReference>
<keyword evidence="6" id="KW-1185">Reference proteome</keyword>
<feature type="domain" description="TmcB/TmcC TPR repeats" evidence="4">
    <location>
        <begin position="497"/>
        <end position="605"/>
    </location>
</feature>
<evidence type="ECO:0000256" key="1">
    <source>
        <dbReference type="SAM" id="Coils"/>
    </source>
</evidence>
<evidence type="ECO:0000313" key="6">
    <source>
        <dbReference type="Proteomes" id="UP000008983"/>
    </source>
</evidence>
<keyword evidence="5" id="KW-0808">Transferase</keyword>
<feature type="region of interest" description="Disordered" evidence="2">
    <location>
        <begin position="968"/>
        <end position="991"/>
    </location>
</feature>
<dbReference type="InterPro" id="IPR057352">
    <property type="entry name" value="TPR_TmcB/C"/>
</dbReference>
<name>G0QMV8_ICHMU</name>
<dbReference type="PANTHER" id="PTHR31600:SF2">
    <property type="entry name" value="GAMETE ENRICHED GENE 10 PROTEIN-RELATED"/>
    <property type="match status" value="1"/>
</dbReference>
<feature type="transmembrane region" description="Helical" evidence="3">
    <location>
        <begin position="132"/>
        <end position="154"/>
    </location>
</feature>
<dbReference type="EC" id="2.7.13.3" evidence="5"/>
<dbReference type="PANTHER" id="PTHR31600">
    <property type="entry name" value="TINY MACROCYSTS PROTEIN B-RELATED"/>
    <property type="match status" value="1"/>
</dbReference>
<proteinExistence type="predicted"/>
<dbReference type="InParanoid" id="G0QMV8"/>
<dbReference type="Proteomes" id="UP000008983">
    <property type="component" value="Unassembled WGS sequence"/>
</dbReference>
<dbReference type="GO" id="GO:0016491">
    <property type="term" value="F:oxidoreductase activity"/>
    <property type="evidence" value="ECO:0007669"/>
    <property type="project" value="UniProtKB-KW"/>
</dbReference>
<keyword evidence="1" id="KW-0175">Coiled coil</keyword>
<keyword evidence="5" id="KW-0560">Oxidoreductase</keyword>
<feature type="transmembrane region" description="Helical" evidence="3">
    <location>
        <begin position="104"/>
        <end position="125"/>
    </location>
</feature>
<dbReference type="InterPro" id="IPR052994">
    <property type="entry name" value="Tiny_macrocysts_regulators"/>
</dbReference>
<dbReference type="GeneID" id="14909626"/>
<organism evidence="5 6">
    <name type="scientific">Ichthyophthirius multifiliis</name>
    <name type="common">White spot disease agent</name>
    <name type="synonym">Ich</name>
    <dbReference type="NCBI Taxonomy" id="5932"/>
    <lineage>
        <taxon>Eukaryota</taxon>
        <taxon>Sar</taxon>
        <taxon>Alveolata</taxon>
        <taxon>Ciliophora</taxon>
        <taxon>Intramacronucleata</taxon>
        <taxon>Oligohymenophorea</taxon>
        <taxon>Hymenostomatida</taxon>
        <taxon>Ophryoglenina</taxon>
        <taxon>Ichthyophthirius</taxon>
    </lineage>
</organism>
<dbReference type="STRING" id="857967.G0QMV8"/>
<feature type="transmembrane region" description="Helical" evidence="3">
    <location>
        <begin position="188"/>
        <end position="213"/>
    </location>
</feature>
<keyword evidence="3" id="KW-0812">Transmembrane</keyword>
<feature type="coiled-coil region" evidence="1">
    <location>
        <begin position="1072"/>
        <end position="1099"/>
    </location>
</feature>
<evidence type="ECO:0000256" key="2">
    <source>
        <dbReference type="SAM" id="MobiDB-lite"/>
    </source>
</evidence>
<keyword evidence="3" id="KW-0472">Membrane</keyword>
<dbReference type="SUPFAM" id="SSF55785">
    <property type="entry name" value="PYP-like sensor domain (PAS domain)"/>
    <property type="match status" value="1"/>
</dbReference>
<feature type="compositionally biased region" description="Acidic residues" evidence="2">
    <location>
        <begin position="971"/>
        <end position="982"/>
    </location>
</feature>
<dbReference type="InterPro" id="IPR035965">
    <property type="entry name" value="PAS-like_dom_sf"/>
</dbReference>
<gene>
    <name evidence="5" type="ORF">IMG5_052550</name>
</gene>
<feature type="transmembrane region" description="Helical" evidence="3">
    <location>
        <begin position="315"/>
        <end position="333"/>
    </location>
</feature>
<dbReference type="AlphaFoldDB" id="G0QMV8"/>
<dbReference type="OMA" id="DECNTRY"/>
<accession>G0QMV8</accession>
<dbReference type="GO" id="GO:0004673">
    <property type="term" value="F:protein histidine kinase activity"/>
    <property type="evidence" value="ECO:0007669"/>
    <property type="project" value="UniProtKB-EC"/>
</dbReference>
<dbReference type="eggNOG" id="ENOG502SJZD">
    <property type="taxonomic scope" value="Eukaryota"/>
</dbReference>
<dbReference type="EMBL" id="GL983443">
    <property type="protein sequence ID" value="EGR33447.1"/>
    <property type="molecule type" value="Genomic_DNA"/>
</dbReference>
<feature type="transmembrane region" description="Helical" evidence="3">
    <location>
        <begin position="45"/>
        <end position="64"/>
    </location>
</feature>
<feature type="transmembrane region" description="Helical" evidence="3">
    <location>
        <begin position="233"/>
        <end position="250"/>
    </location>
</feature>
<reference evidence="5 6" key="1">
    <citation type="submission" date="2011-07" db="EMBL/GenBank/DDBJ databases">
        <authorList>
            <person name="Coyne R."/>
            <person name="Brami D."/>
            <person name="Johnson J."/>
            <person name="Hostetler J."/>
            <person name="Hannick L."/>
            <person name="Clark T."/>
            <person name="Cassidy-Hanley D."/>
            <person name="Inman J."/>
        </authorList>
    </citation>
    <scope>NUCLEOTIDE SEQUENCE [LARGE SCALE GENOMIC DNA]</scope>
    <source>
        <strain evidence="5 6">G5</strain>
    </source>
</reference>
<dbReference type="EC" id="1.6.5.3" evidence="5"/>